<gene>
    <name evidence="2" type="ORF">P154DRAFT_344707</name>
</gene>
<reference evidence="2" key="1">
    <citation type="journal article" date="2020" name="Stud. Mycol.">
        <title>101 Dothideomycetes genomes: a test case for predicting lifestyles and emergence of pathogens.</title>
        <authorList>
            <person name="Haridas S."/>
            <person name="Albert R."/>
            <person name="Binder M."/>
            <person name="Bloem J."/>
            <person name="Labutti K."/>
            <person name="Salamov A."/>
            <person name="Andreopoulos B."/>
            <person name="Baker S."/>
            <person name="Barry K."/>
            <person name="Bills G."/>
            <person name="Bluhm B."/>
            <person name="Cannon C."/>
            <person name="Castanera R."/>
            <person name="Culley D."/>
            <person name="Daum C."/>
            <person name="Ezra D."/>
            <person name="Gonzalez J."/>
            <person name="Henrissat B."/>
            <person name="Kuo A."/>
            <person name="Liang C."/>
            <person name="Lipzen A."/>
            <person name="Lutzoni F."/>
            <person name="Magnuson J."/>
            <person name="Mondo S."/>
            <person name="Nolan M."/>
            <person name="Ohm R."/>
            <person name="Pangilinan J."/>
            <person name="Park H.-J."/>
            <person name="Ramirez L."/>
            <person name="Alfaro M."/>
            <person name="Sun H."/>
            <person name="Tritt A."/>
            <person name="Yoshinaga Y."/>
            <person name="Zwiers L.-H."/>
            <person name="Turgeon B."/>
            <person name="Goodwin S."/>
            <person name="Spatafora J."/>
            <person name="Crous P."/>
            <person name="Grigoriev I."/>
        </authorList>
    </citation>
    <scope>NUCLEOTIDE SEQUENCE</scope>
    <source>
        <strain evidence="2">CBS 123094</strain>
    </source>
</reference>
<accession>A0A6A5WD06</accession>
<dbReference type="EMBL" id="ML977638">
    <property type="protein sequence ID" value="KAF1995516.1"/>
    <property type="molecule type" value="Genomic_DNA"/>
</dbReference>
<organism evidence="2 3">
    <name type="scientific">Amniculicola lignicola CBS 123094</name>
    <dbReference type="NCBI Taxonomy" id="1392246"/>
    <lineage>
        <taxon>Eukaryota</taxon>
        <taxon>Fungi</taxon>
        <taxon>Dikarya</taxon>
        <taxon>Ascomycota</taxon>
        <taxon>Pezizomycotina</taxon>
        <taxon>Dothideomycetes</taxon>
        <taxon>Pleosporomycetidae</taxon>
        <taxon>Pleosporales</taxon>
        <taxon>Amniculicolaceae</taxon>
        <taxon>Amniculicola</taxon>
    </lineage>
</organism>
<feature type="transmembrane region" description="Helical" evidence="1">
    <location>
        <begin position="38"/>
        <end position="58"/>
    </location>
</feature>
<keyword evidence="1" id="KW-1133">Transmembrane helix</keyword>
<evidence type="ECO:0000313" key="2">
    <source>
        <dbReference type="EMBL" id="KAF1995516.1"/>
    </source>
</evidence>
<keyword evidence="1" id="KW-0812">Transmembrane</keyword>
<evidence type="ECO:0000313" key="3">
    <source>
        <dbReference type="Proteomes" id="UP000799779"/>
    </source>
</evidence>
<protein>
    <submittedName>
        <fullName evidence="2">Uncharacterized protein</fullName>
    </submittedName>
</protein>
<evidence type="ECO:0000256" key="1">
    <source>
        <dbReference type="SAM" id="Phobius"/>
    </source>
</evidence>
<dbReference type="AlphaFoldDB" id="A0A6A5WD06"/>
<keyword evidence="3" id="KW-1185">Reference proteome</keyword>
<name>A0A6A5WD06_9PLEO</name>
<sequence>MAIVLESRSRRRSRSRYACDRRAVAKVRLATWISVGSLVWFAGGCGAVSGFIAMCDGVQQRKGEEKRQTSTGANRMRILSASACSRAPSAQGLRLTIDAAFVTELVFLAWRLWFCCKRLAVVVRSGDQLSSRRRFRSLDRSCMCEDV</sequence>
<proteinExistence type="predicted"/>
<keyword evidence="1" id="KW-0472">Membrane</keyword>
<dbReference type="Proteomes" id="UP000799779">
    <property type="component" value="Unassembled WGS sequence"/>
</dbReference>